<evidence type="ECO:0000256" key="4">
    <source>
        <dbReference type="ARBA" id="ARBA00023315"/>
    </source>
</evidence>
<dbReference type="PROSITE" id="PS00101">
    <property type="entry name" value="HEXAPEP_TRANSFERASES"/>
    <property type="match status" value="1"/>
</dbReference>
<name>A0A844XZA7_9SPHN</name>
<dbReference type="GO" id="GO:0016746">
    <property type="term" value="F:acyltransferase activity"/>
    <property type="evidence" value="ECO:0007669"/>
    <property type="project" value="UniProtKB-KW"/>
</dbReference>
<dbReference type="Pfam" id="PF00132">
    <property type="entry name" value="Hexapep"/>
    <property type="match status" value="1"/>
</dbReference>
<dbReference type="PANTHER" id="PTHR42811">
    <property type="entry name" value="SERINE ACETYLTRANSFERASE"/>
    <property type="match status" value="1"/>
</dbReference>
<reference evidence="5 6" key="1">
    <citation type="submission" date="2019-12" db="EMBL/GenBank/DDBJ databases">
        <title>Genomic-based taxomic classification of the family Erythrobacteraceae.</title>
        <authorList>
            <person name="Xu L."/>
        </authorList>
    </citation>
    <scope>NUCLEOTIDE SEQUENCE [LARGE SCALE GENOMIC DNA]</scope>
    <source>
        <strain evidence="5 6">DSM 16225</strain>
    </source>
</reference>
<dbReference type="Gene3D" id="2.160.10.10">
    <property type="entry name" value="Hexapeptide repeat proteins"/>
    <property type="match status" value="1"/>
</dbReference>
<dbReference type="InterPro" id="IPR011004">
    <property type="entry name" value="Trimer_LpxA-like_sf"/>
</dbReference>
<accession>A0A844XZA7</accession>
<evidence type="ECO:0000256" key="3">
    <source>
        <dbReference type="ARBA" id="ARBA00022737"/>
    </source>
</evidence>
<evidence type="ECO:0000313" key="6">
    <source>
        <dbReference type="Proteomes" id="UP000444185"/>
    </source>
</evidence>
<dbReference type="EMBL" id="WTYF01000004">
    <property type="protein sequence ID" value="MXO50659.1"/>
    <property type="molecule type" value="Genomic_DNA"/>
</dbReference>
<dbReference type="SUPFAM" id="SSF51161">
    <property type="entry name" value="Trimeric LpxA-like enzymes"/>
    <property type="match status" value="1"/>
</dbReference>
<keyword evidence="3" id="KW-0677">Repeat</keyword>
<keyword evidence="2 5" id="KW-0808">Transferase</keyword>
<dbReference type="OrthoDB" id="7545269at2"/>
<comment type="similarity">
    <text evidence="1">Belongs to the transferase hexapeptide repeat family.</text>
</comment>
<evidence type="ECO:0000256" key="2">
    <source>
        <dbReference type="ARBA" id="ARBA00022679"/>
    </source>
</evidence>
<sequence length="197" mass="21186">MTEADKNAGQDGFRRSVGMDIAFWAKRCGAQPGPGFFVRQLLLRPGFHFVFWHRFARLLRRVPLIGKPLARILIFMLEMAFSSEIAISATIDGGFYVPHPFGIVIGTNCRIGRNVTMLQNVTLGNRSMTEPETPVIEDFAYIGAGAALIGGITIGQGASVGANAVVLRDVPAAQVAVGNPARLLTNASSKNRSDTAQ</sequence>
<dbReference type="InterPro" id="IPR001451">
    <property type="entry name" value="Hexapep"/>
</dbReference>
<keyword evidence="4" id="KW-0012">Acyltransferase</keyword>
<evidence type="ECO:0000256" key="1">
    <source>
        <dbReference type="ARBA" id="ARBA00007274"/>
    </source>
</evidence>
<dbReference type="Proteomes" id="UP000444185">
    <property type="component" value="Unassembled WGS sequence"/>
</dbReference>
<dbReference type="Pfam" id="PF14602">
    <property type="entry name" value="Hexapep_2"/>
    <property type="match status" value="1"/>
</dbReference>
<protein>
    <submittedName>
        <fullName evidence="5">Serine acetyltransferase</fullName>
    </submittedName>
</protein>
<dbReference type="InterPro" id="IPR018357">
    <property type="entry name" value="Hexapep_transf_CS"/>
</dbReference>
<organism evidence="5 6">
    <name type="scientific">Qipengyuania gaetbuli</name>
    <dbReference type="NCBI Taxonomy" id="266952"/>
    <lineage>
        <taxon>Bacteria</taxon>
        <taxon>Pseudomonadati</taxon>
        <taxon>Pseudomonadota</taxon>
        <taxon>Alphaproteobacteria</taxon>
        <taxon>Sphingomonadales</taxon>
        <taxon>Erythrobacteraceae</taxon>
        <taxon>Qipengyuania</taxon>
    </lineage>
</organism>
<dbReference type="InterPro" id="IPR045304">
    <property type="entry name" value="LbH_SAT"/>
</dbReference>
<dbReference type="AlphaFoldDB" id="A0A844XZA7"/>
<proteinExistence type="inferred from homology"/>
<gene>
    <name evidence="5" type="ORF">GRI42_04995</name>
</gene>
<comment type="caution">
    <text evidence="5">The sequence shown here is derived from an EMBL/GenBank/DDBJ whole genome shotgun (WGS) entry which is preliminary data.</text>
</comment>
<dbReference type="CDD" id="cd03354">
    <property type="entry name" value="LbH_SAT"/>
    <property type="match status" value="1"/>
</dbReference>
<dbReference type="RefSeq" id="WP_160607237.1">
    <property type="nucleotide sequence ID" value="NZ_WTYF01000004.1"/>
</dbReference>
<evidence type="ECO:0000313" key="5">
    <source>
        <dbReference type="EMBL" id="MXO50659.1"/>
    </source>
</evidence>
<keyword evidence="6" id="KW-1185">Reference proteome</keyword>